<dbReference type="STRING" id="415747.SAMN03097708_00127"/>
<dbReference type="InterPro" id="IPR050596">
    <property type="entry name" value="AspAT/PAT-like"/>
</dbReference>
<dbReference type="PANTHER" id="PTHR46383:SF2">
    <property type="entry name" value="AMINOTRANSFERASE"/>
    <property type="match status" value="1"/>
</dbReference>
<dbReference type="RefSeq" id="WP_092991566.1">
    <property type="nucleotide sequence ID" value="NZ_FMWD01000001.1"/>
</dbReference>
<dbReference type="GO" id="GO:0030170">
    <property type="term" value="F:pyridoxal phosphate binding"/>
    <property type="evidence" value="ECO:0007669"/>
    <property type="project" value="InterPro"/>
</dbReference>
<sequence length="393" mass="43925">MSPERPTHTARRMADIEPFHVMELLGRARELEAAGHDIVHMEIGEPDFGTPEPIIERARQALTDGHTHYTPALGLPALREAIAGHYRDRYGVEIDPGRVVITPGASGALLLALGVLLDRDDELLLADPGYPCNRHFARFVEGQARGVPVDATTRYQLDAERLSAHWNERCVAALVASPSNPTGTLLERSELAALAESVRVRSGRLIVDEIYHGLTYGIEAETVLAVDHGAFVVNSFSKYFCMTGWRLGWLVAPEEYQREVEKLMQNLFIAAPTLAQHAALAAFEPETRKILESRRAEFERRRDFLLPALRELGFEIPVEPRGAFYLYADCSRFGDSKQLASDLLEKAGVAVTPGLDFGNYRPEQHLRFAYTTSMERLEEGVRRIAGFLRVDNH</sequence>
<keyword evidence="4 7" id="KW-0808">Transferase</keyword>
<dbReference type="EMBL" id="FMWD01000001">
    <property type="protein sequence ID" value="SCZ49337.1"/>
    <property type="molecule type" value="Genomic_DNA"/>
</dbReference>
<evidence type="ECO:0000313" key="7">
    <source>
        <dbReference type="EMBL" id="SCZ49337.1"/>
    </source>
</evidence>
<dbReference type="InterPro" id="IPR004839">
    <property type="entry name" value="Aminotransferase_I/II_large"/>
</dbReference>
<gene>
    <name evidence="7" type="ORF">SAMN03097708_00127</name>
</gene>
<dbReference type="SUPFAM" id="SSF53383">
    <property type="entry name" value="PLP-dependent transferases"/>
    <property type="match status" value="1"/>
</dbReference>
<evidence type="ECO:0000259" key="6">
    <source>
        <dbReference type="Pfam" id="PF00155"/>
    </source>
</evidence>
<dbReference type="GO" id="GO:0008483">
    <property type="term" value="F:transaminase activity"/>
    <property type="evidence" value="ECO:0007669"/>
    <property type="project" value="UniProtKB-KW"/>
</dbReference>
<dbReference type="GO" id="GO:0006520">
    <property type="term" value="P:amino acid metabolic process"/>
    <property type="evidence" value="ECO:0007669"/>
    <property type="project" value="InterPro"/>
</dbReference>
<protein>
    <submittedName>
        <fullName evidence="7">Aspartate/methionine/tyrosine aminotransferase</fullName>
    </submittedName>
</protein>
<dbReference type="CDD" id="cd00609">
    <property type="entry name" value="AAT_like"/>
    <property type="match status" value="1"/>
</dbReference>
<dbReference type="AlphaFoldDB" id="A0A1G5PIL2"/>
<organism evidence="7 8">
    <name type="scientific">Thiohalomonas denitrificans</name>
    <dbReference type="NCBI Taxonomy" id="415747"/>
    <lineage>
        <taxon>Bacteria</taxon>
        <taxon>Pseudomonadati</taxon>
        <taxon>Pseudomonadota</taxon>
        <taxon>Gammaproteobacteria</taxon>
        <taxon>Thiohalomonadales</taxon>
        <taxon>Thiohalomonadaceae</taxon>
        <taxon>Thiohalomonas</taxon>
    </lineage>
</organism>
<dbReference type="PANTHER" id="PTHR46383">
    <property type="entry name" value="ASPARTATE AMINOTRANSFERASE"/>
    <property type="match status" value="1"/>
</dbReference>
<evidence type="ECO:0000256" key="3">
    <source>
        <dbReference type="ARBA" id="ARBA00022576"/>
    </source>
</evidence>
<dbReference type="NCBIfam" id="NF005601">
    <property type="entry name" value="PRK07337.1"/>
    <property type="match status" value="1"/>
</dbReference>
<evidence type="ECO:0000256" key="2">
    <source>
        <dbReference type="ARBA" id="ARBA00007441"/>
    </source>
</evidence>
<reference evidence="7 8" key="1">
    <citation type="submission" date="2016-10" db="EMBL/GenBank/DDBJ databases">
        <authorList>
            <person name="de Groot N.N."/>
        </authorList>
    </citation>
    <scope>NUCLEOTIDE SEQUENCE [LARGE SCALE GENOMIC DNA]</scope>
    <source>
        <strain evidence="7 8">HLD2</strain>
    </source>
</reference>
<dbReference type="InterPro" id="IPR015421">
    <property type="entry name" value="PyrdxlP-dep_Trfase_major"/>
</dbReference>
<keyword evidence="8" id="KW-1185">Reference proteome</keyword>
<evidence type="ECO:0000256" key="4">
    <source>
        <dbReference type="ARBA" id="ARBA00022679"/>
    </source>
</evidence>
<comment type="cofactor">
    <cofactor evidence="1">
        <name>pyridoxal 5'-phosphate</name>
        <dbReference type="ChEBI" id="CHEBI:597326"/>
    </cofactor>
</comment>
<comment type="similarity">
    <text evidence="2">Belongs to the class-I pyridoxal-phosphate-dependent aminotransferase family.</text>
</comment>
<dbReference type="OrthoDB" id="9803354at2"/>
<feature type="domain" description="Aminotransferase class I/classII large" evidence="6">
    <location>
        <begin position="37"/>
        <end position="384"/>
    </location>
</feature>
<accession>A0A1G5PIL2</accession>
<dbReference type="NCBIfam" id="NF006514">
    <property type="entry name" value="PRK08960.1"/>
    <property type="match status" value="1"/>
</dbReference>
<keyword evidence="3 7" id="KW-0032">Aminotransferase</keyword>
<dbReference type="Pfam" id="PF00155">
    <property type="entry name" value="Aminotran_1_2"/>
    <property type="match status" value="1"/>
</dbReference>
<proteinExistence type="inferred from homology"/>
<evidence type="ECO:0000256" key="5">
    <source>
        <dbReference type="ARBA" id="ARBA00022898"/>
    </source>
</evidence>
<evidence type="ECO:0000313" key="8">
    <source>
        <dbReference type="Proteomes" id="UP000199648"/>
    </source>
</evidence>
<name>A0A1G5PIL2_9GAMM</name>
<evidence type="ECO:0000256" key="1">
    <source>
        <dbReference type="ARBA" id="ARBA00001933"/>
    </source>
</evidence>
<dbReference type="Gene3D" id="3.40.640.10">
    <property type="entry name" value="Type I PLP-dependent aspartate aminotransferase-like (Major domain)"/>
    <property type="match status" value="1"/>
</dbReference>
<dbReference type="Proteomes" id="UP000199648">
    <property type="component" value="Unassembled WGS sequence"/>
</dbReference>
<dbReference type="InterPro" id="IPR015424">
    <property type="entry name" value="PyrdxlP-dep_Trfase"/>
</dbReference>
<keyword evidence="5" id="KW-0663">Pyridoxal phosphate</keyword>